<dbReference type="Pfam" id="PF07589">
    <property type="entry name" value="PEP-CTERM"/>
    <property type="match status" value="1"/>
</dbReference>
<protein>
    <submittedName>
        <fullName evidence="2">PEP-CTERM sorting domain-containing protein</fullName>
    </submittedName>
</protein>
<dbReference type="Proteomes" id="UP001495147">
    <property type="component" value="Unassembled WGS sequence"/>
</dbReference>
<sequence length="374" mass="39035">MHEIVPVKPGSPMASWAGRSPASALARLSVLLGLALVATGAQALGASVSTALYSMDQDARVNLLPNAACGSSLDRGFSSEISSLGCTHIYRQTSSQVTLLASATAPSPGQYAELKALAQIDTNTNTGNAPAYNQWQYNWAIARAQFGDFIRLDPQQPVSAMRLTFQLSGTLDLNDPHHSAYPLESLASADFRVSVGSGNLYPDGSFGAFEPYASLTSSVVSTLKSDGSQSTVVVPYDSINAAKSALSLDPNGDITLTLGPSFFSNPQNQGLSLNLELISTAKLFAYVSNPGESLSSVADYSHTLRMVSLEAFDPNGTDVSAQAVLGFASASLPAVPEPATATLTLLGLAGLAGWAQRRARRASHTPPANIKAQI</sequence>
<organism evidence="2 3">
    <name type="scientific">Roseateles paludis</name>
    <dbReference type="NCBI Taxonomy" id="3145238"/>
    <lineage>
        <taxon>Bacteria</taxon>
        <taxon>Pseudomonadati</taxon>
        <taxon>Pseudomonadota</taxon>
        <taxon>Betaproteobacteria</taxon>
        <taxon>Burkholderiales</taxon>
        <taxon>Sphaerotilaceae</taxon>
        <taxon>Roseateles</taxon>
    </lineage>
</organism>
<feature type="domain" description="Ice-binding protein C-terminal" evidence="1">
    <location>
        <begin position="334"/>
        <end position="360"/>
    </location>
</feature>
<proteinExistence type="predicted"/>
<dbReference type="EMBL" id="JBDPZD010000001">
    <property type="protein sequence ID" value="MEO3690655.1"/>
    <property type="molecule type" value="Genomic_DNA"/>
</dbReference>
<gene>
    <name evidence="2" type="ORF">ABDJ85_04190</name>
</gene>
<comment type="caution">
    <text evidence="2">The sequence shown here is derived from an EMBL/GenBank/DDBJ whole genome shotgun (WGS) entry which is preliminary data.</text>
</comment>
<name>A0ABV0FXL3_9BURK</name>
<keyword evidence="3" id="KW-1185">Reference proteome</keyword>
<reference evidence="2 3" key="1">
    <citation type="submission" date="2024-05" db="EMBL/GenBank/DDBJ databases">
        <title>Roseateles sp. DJS-2-20 16S ribosomal RNA gene Genome sequencing and assembly.</title>
        <authorList>
            <person name="Woo H."/>
        </authorList>
    </citation>
    <scope>NUCLEOTIDE SEQUENCE [LARGE SCALE GENOMIC DNA]</scope>
    <source>
        <strain evidence="2 3">DJS-2-20</strain>
    </source>
</reference>
<dbReference type="RefSeq" id="WP_347703479.1">
    <property type="nucleotide sequence ID" value="NZ_JBDPZD010000001.1"/>
</dbReference>
<evidence type="ECO:0000313" key="2">
    <source>
        <dbReference type="EMBL" id="MEO3690655.1"/>
    </source>
</evidence>
<dbReference type="InterPro" id="IPR013424">
    <property type="entry name" value="Ice-binding_C"/>
</dbReference>
<evidence type="ECO:0000259" key="1">
    <source>
        <dbReference type="Pfam" id="PF07589"/>
    </source>
</evidence>
<evidence type="ECO:0000313" key="3">
    <source>
        <dbReference type="Proteomes" id="UP001495147"/>
    </source>
</evidence>
<accession>A0ABV0FXL3</accession>